<proteinExistence type="inferred from homology"/>
<dbReference type="PRINTS" id="PR00081">
    <property type="entry name" value="GDHRDH"/>
</dbReference>
<dbReference type="InterPro" id="IPR051593">
    <property type="entry name" value="Ergosterol_Biosynth_ERG27"/>
</dbReference>
<comment type="pathway">
    <text evidence="6">Steroid biosynthesis; zymosterol biosynthesis; zymosterol from lanosterol: step 5/6.</text>
</comment>
<dbReference type="GO" id="GO:0005789">
    <property type="term" value="C:endoplasmic reticulum membrane"/>
    <property type="evidence" value="ECO:0007669"/>
    <property type="project" value="TreeGrafter"/>
</dbReference>
<evidence type="ECO:0000313" key="10">
    <source>
        <dbReference type="EMBL" id="KZT40536.1"/>
    </source>
</evidence>
<dbReference type="Gene3D" id="3.40.50.720">
    <property type="entry name" value="NAD(P)-binding Rossmann-like Domain"/>
    <property type="match status" value="1"/>
</dbReference>
<dbReference type="GO" id="GO:0000253">
    <property type="term" value="F:3-beta-hydroxysteroid 3-dehydrogenase (NADP+) activity"/>
    <property type="evidence" value="ECO:0007669"/>
    <property type="project" value="UniProtKB-EC"/>
</dbReference>
<keyword evidence="5" id="KW-0443">Lipid metabolism</keyword>
<evidence type="ECO:0000256" key="1">
    <source>
        <dbReference type="ARBA" id="ARBA00022516"/>
    </source>
</evidence>
<comment type="similarity">
    <text evidence="7">Belongs to the short-chain dehydrogenases/reductases (SDR) family. ERG27 subfamily.</text>
</comment>
<dbReference type="InterPro" id="IPR036291">
    <property type="entry name" value="NAD(P)-bd_dom_sf"/>
</dbReference>
<evidence type="ECO:0000256" key="2">
    <source>
        <dbReference type="ARBA" id="ARBA00022857"/>
    </source>
</evidence>
<dbReference type="SUPFAM" id="SSF51735">
    <property type="entry name" value="NAD(P)-binding Rossmann-fold domains"/>
    <property type="match status" value="1"/>
</dbReference>
<sequence length="416" mass="45890">MKPIILITGATSGVGFGICERLLTQLCVPSPPDAEPQRFARPSDNKQSNGISLPCESLVLLLACRSIQRGERSRQKLLDSLDHTINKLKQTSTYDGQAERFRSNLVIEVVYCDLGVIKSVYECAKDINARLPYVSHLVLNAGTSSVIGINFFQAAKDVLSNPVLALTSPTYKIEAVGETSSDGLGWVFQCNVFGHYVLYRALLPSLEKCPSSFSRVIWMSSHEALPEAFSIDDWQLTKTTLPYEGSKYEMDLLSATLDRSAELSTERKDPSVRHFTVHPGVVSTEIVEINWFLKILKMGLFYLVRLLLSPHHTIDPIKGAISATHLLLVSSHLLPSSLDPPTPSPPPKAALGTGLESHETSTAPIKFGSRTNWLGNEYVAVDPVYGWQENESVAKELLARLETLYTEFLQKASATD</sequence>
<gene>
    <name evidence="10" type="ORF">SISSUDRAFT_983214</name>
</gene>
<evidence type="ECO:0000256" key="4">
    <source>
        <dbReference type="ARBA" id="ARBA00023002"/>
    </source>
</evidence>
<dbReference type="GO" id="GO:0006694">
    <property type="term" value="P:steroid biosynthetic process"/>
    <property type="evidence" value="ECO:0007669"/>
    <property type="project" value="UniProtKB-KW"/>
</dbReference>
<dbReference type="AlphaFoldDB" id="A0A166FD81"/>
<dbReference type="EMBL" id="KV428031">
    <property type="protein sequence ID" value="KZT40536.1"/>
    <property type="molecule type" value="Genomic_DNA"/>
</dbReference>
<dbReference type="GO" id="GO:0005741">
    <property type="term" value="C:mitochondrial outer membrane"/>
    <property type="evidence" value="ECO:0007669"/>
    <property type="project" value="TreeGrafter"/>
</dbReference>
<dbReference type="PANTHER" id="PTHR43647:SF1">
    <property type="entry name" value="3-KETO-STEROID REDUCTASE ERG27"/>
    <property type="match status" value="1"/>
</dbReference>
<keyword evidence="4" id="KW-0560">Oxidoreductase</keyword>
<evidence type="ECO:0000256" key="5">
    <source>
        <dbReference type="ARBA" id="ARBA00023098"/>
    </source>
</evidence>
<dbReference type="OrthoDB" id="331544at2759"/>
<evidence type="ECO:0000256" key="7">
    <source>
        <dbReference type="ARBA" id="ARBA00023593"/>
    </source>
</evidence>
<keyword evidence="3" id="KW-0752">Steroid biosynthesis</keyword>
<dbReference type="EC" id="1.1.1.270" evidence="8"/>
<organism evidence="10 11">
    <name type="scientific">Sistotremastrum suecicum HHB10207 ss-3</name>
    <dbReference type="NCBI Taxonomy" id="1314776"/>
    <lineage>
        <taxon>Eukaryota</taxon>
        <taxon>Fungi</taxon>
        <taxon>Dikarya</taxon>
        <taxon>Basidiomycota</taxon>
        <taxon>Agaricomycotina</taxon>
        <taxon>Agaricomycetes</taxon>
        <taxon>Sistotremastrales</taxon>
        <taxon>Sistotremastraceae</taxon>
        <taxon>Sistotremastrum</taxon>
    </lineage>
</organism>
<feature type="compositionally biased region" description="Pro residues" evidence="9">
    <location>
        <begin position="338"/>
        <end position="348"/>
    </location>
</feature>
<dbReference type="STRING" id="1314776.A0A166FD81"/>
<evidence type="ECO:0000256" key="9">
    <source>
        <dbReference type="SAM" id="MobiDB-lite"/>
    </source>
</evidence>
<dbReference type="InterPro" id="IPR002347">
    <property type="entry name" value="SDR_fam"/>
</dbReference>
<accession>A0A166FD81</accession>
<name>A0A166FD81_9AGAM</name>
<dbReference type="GO" id="GO:0005811">
    <property type="term" value="C:lipid droplet"/>
    <property type="evidence" value="ECO:0007669"/>
    <property type="project" value="TreeGrafter"/>
</dbReference>
<keyword evidence="2" id="KW-0521">NADP</keyword>
<feature type="region of interest" description="Disordered" evidence="9">
    <location>
        <begin position="337"/>
        <end position="357"/>
    </location>
</feature>
<protein>
    <recommendedName>
        <fullName evidence="8">3beta-hydroxysteroid 3-dehydrogenase</fullName>
        <ecNumber evidence="8">1.1.1.270</ecNumber>
    </recommendedName>
</protein>
<evidence type="ECO:0000256" key="6">
    <source>
        <dbReference type="ARBA" id="ARBA00023589"/>
    </source>
</evidence>
<keyword evidence="11" id="KW-1185">Reference proteome</keyword>
<dbReference type="PANTHER" id="PTHR43647">
    <property type="entry name" value="DEHYDROGENASE"/>
    <property type="match status" value="1"/>
</dbReference>
<evidence type="ECO:0000313" key="11">
    <source>
        <dbReference type="Proteomes" id="UP000076798"/>
    </source>
</evidence>
<dbReference type="Proteomes" id="UP000076798">
    <property type="component" value="Unassembled WGS sequence"/>
</dbReference>
<reference evidence="10 11" key="1">
    <citation type="journal article" date="2016" name="Mol. Biol. Evol.">
        <title>Comparative Genomics of Early-Diverging Mushroom-Forming Fungi Provides Insights into the Origins of Lignocellulose Decay Capabilities.</title>
        <authorList>
            <person name="Nagy L.G."/>
            <person name="Riley R."/>
            <person name="Tritt A."/>
            <person name="Adam C."/>
            <person name="Daum C."/>
            <person name="Floudas D."/>
            <person name="Sun H."/>
            <person name="Yadav J.S."/>
            <person name="Pangilinan J."/>
            <person name="Larsson K.H."/>
            <person name="Matsuura K."/>
            <person name="Barry K."/>
            <person name="Labutti K."/>
            <person name="Kuo R."/>
            <person name="Ohm R.A."/>
            <person name="Bhattacharya S.S."/>
            <person name="Shirouzu T."/>
            <person name="Yoshinaga Y."/>
            <person name="Martin F.M."/>
            <person name="Grigoriev I.V."/>
            <person name="Hibbett D.S."/>
        </authorList>
    </citation>
    <scope>NUCLEOTIDE SEQUENCE [LARGE SCALE GENOMIC DNA]</scope>
    <source>
        <strain evidence="10 11">HHB10207 ss-3</strain>
    </source>
</reference>
<keyword evidence="1" id="KW-0444">Lipid biosynthesis</keyword>
<evidence type="ECO:0000256" key="8">
    <source>
        <dbReference type="ARBA" id="ARBA00023621"/>
    </source>
</evidence>
<evidence type="ECO:0000256" key="3">
    <source>
        <dbReference type="ARBA" id="ARBA00022955"/>
    </source>
</evidence>